<name>A0A5E4TY94_9BURK</name>
<feature type="transmembrane region" description="Helical" evidence="6">
    <location>
        <begin position="71"/>
        <end position="89"/>
    </location>
</feature>
<dbReference type="Proteomes" id="UP000366945">
    <property type="component" value="Unassembled WGS sequence"/>
</dbReference>
<evidence type="ECO:0000313" key="8">
    <source>
        <dbReference type="Proteomes" id="UP000366945"/>
    </source>
</evidence>
<dbReference type="PANTHER" id="PTHR30086">
    <property type="entry name" value="ARGININE EXPORTER PROTEIN ARGO"/>
    <property type="match status" value="1"/>
</dbReference>
<dbReference type="Pfam" id="PF01810">
    <property type="entry name" value="LysE"/>
    <property type="match status" value="1"/>
</dbReference>
<organism evidence="7 8">
    <name type="scientific">Pandoraea pneumonica</name>
    <dbReference type="NCBI Taxonomy" id="2508299"/>
    <lineage>
        <taxon>Bacteria</taxon>
        <taxon>Pseudomonadati</taxon>
        <taxon>Pseudomonadota</taxon>
        <taxon>Betaproteobacteria</taxon>
        <taxon>Burkholderiales</taxon>
        <taxon>Burkholderiaceae</taxon>
        <taxon>Pandoraea</taxon>
    </lineage>
</organism>
<proteinExistence type="predicted"/>
<dbReference type="InterPro" id="IPR001123">
    <property type="entry name" value="LeuE-type"/>
</dbReference>
<dbReference type="EMBL" id="CABPSK010000001">
    <property type="protein sequence ID" value="VVD92840.1"/>
    <property type="molecule type" value="Genomic_DNA"/>
</dbReference>
<accession>A0A5E4TY94</accession>
<dbReference type="PIRSF" id="PIRSF006324">
    <property type="entry name" value="LeuE"/>
    <property type="match status" value="1"/>
</dbReference>
<dbReference type="GO" id="GO:0005886">
    <property type="term" value="C:plasma membrane"/>
    <property type="evidence" value="ECO:0007669"/>
    <property type="project" value="UniProtKB-SubCell"/>
</dbReference>
<sequence length="214" mass="21561">MIDLTVLPYFLATVVVLVAIPGPNTIFVLTASASQGFRHGLASAFGVMLATMAHVCFAAVGLTALLMASPALFTAIKTLGAGYLIYLGIKAIRSKAASDGGASARAIEQPLGTSIRKGFLVNLLNPKTGLFIAAFLPQFVNAAAGQVPLQIVTLGAILVLVGGVGDVACAALARTIVKTIAKRGTKSGVGKYIAGLLYIGLGAAAMATSSGTGK</sequence>
<feature type="transmembrane region" description="Helical" evidence="6">
    <location>
        <begin position="119"/>
        <end position="139"/>
    </location>
</feature>
<keyword evidence="8" id="KW-1185">Reference proteome</keyword>
<feature type="transmembrane region" description="Helical" evidence="6">
    <location>
        <begin position="189"/>
        <end position="208"/>
    </location>
</feature>
<gene>
    <name evidence="7" type="primary">leuE_4</name>
    <name evidence="7" type="ORF">PPN31114_01755</name>
</gene>
<feature type="transmembrane region" description="Helical" evidence="6">
    <location>
        <begin position="41"/>
        <end position="65"/>
    </location>
</feature>
<evidence type="ECO:0000256" key="2">
    <source>
        <dbReference type="ARBA" id="ARBA00022475"/>
    </source>
</evidence>
<evidence type="ECO:0000256" key="4">
    <source>
        <dbReference type="ARBA" id="ARBA00022989"/>
    </source>
</evidence>
<dbReference type="GeneID" id="300403800"/>
<protein>
    <submittedName>
        <fullName evidence="7">Leucine efflux protein</fullName>
    </submittedName>
</protein>
<reference evidence="7 8" key="1">
    <citation type="submission" date="2019-08" db="EMBL/GenBank/DDBJ databases">
        <authorList>
            <person name="Peeters C."/>
        </authorList>
    </citation>
    <scope>NUCLEOTIDE SEQUENCE [LARGE SCALE GENOMIC DNA]</scope>
    <source>
        <strain evidence="7 8">LMG 31114</strain>
    </source>
</reference>
<feature type="transmembrane region" description="Helical" evidence="6">
    <location>
        <begin position="6"/>
        <end position="29"/>
    </location>
</feature>
<dbReference type="GO" id="GO:0015171">
    <property type="term" value="F:amino acid transmembrane transporter activity"/>
    <property type="evidence" value="ECO:0007669"/>
    <property type="project" value="TreeGrafter"/>
</dbReference>
<dbReference type="AlphaFoldDB" id="A0A5E4TY94"/>
<evidence type="ECO:0000256" key="6">
    <source>
        <dbReference type="SAM" id="Phobius"/>
    </source>
</evidence>
<keyword evidence="3 6" id="KW-0812">Transmembrane</keyword>
<evidence type="ECO:0000256" key="3">
    <source>
        <dbReference type="ARBA" id="ARBA00022692"/>
    </source>
</evidence>
<dbReference type="PANTHER" id="PTHR30086:SF20">
    <property type="entry name" value="ARGININE EXPORTER PROTEIN ARGO-RELATED"/>
    <property type="match status" value="1"/>
</dbReference>
<feature type="transmembrane region" description="Helical" evidence="6">
    <location>
        <begin position="151"/>
        <end position="177"/>
    </location>
</feature>
<evidence type="ECO:0000313" key="7">
    <source>
        <dbReference type="EMBL" id="VVD92840.1"/>
    </source>
</evidence>
<keyword evidence="4 6" id="KW-1133">Transmembrane helix</keyword>
<comment type="subcellular location">
    <subcellularLocation>
        <location evidence="1">Cell membrane</location>
        <topology evidence="1">Multi-pass membrane protein</topology>
    </subcellularLocation>
</comment>
<keyword evidence="5 6" id="KW-0472">Membrane</keyword>
<keyword evidence="2" id="KW-1003">Cell membrane</keyword>
<evidence type="ECO:0000256" key="5">
    <source>
        <dbReference type="ARBA" id="ARBA00023136"/>
    </source>
</evidence>
<evidence type="ECO:0000256" key="1">
    <source>
        <dbReference type="ARBA" id="ARBA00004651"/>
    </source>
</evidence>
<dbReference type="RefSeq" id="WP_174987801.1">
    <property type="nucleotide sequence ID" value="NZ_CABPSK010000001.1"/>
</dbReference>